<accession>A0A9P6E0L0</accession>
<feature type="non-terminal residue" evidence="1">
    <location>
        <position position="62"/>
    </location>
</feature>
<sequence length="62" mass="6501">MQYNSTQMLCMQGRNHPIETTIQVVLGACPSGSKETAQTSGSTGRGTCFITTDTKSGCRGGD</sequence>
<dbReference type="AlphaFoldDB" id="A0A9P6E0L0"/>
<gene>
    <name evidence="1" type="ORF">BS47DRAFT_1338828</name>
</gene>
<keyword evidence="2" id="KW-1185">Reference proteome</keyword>
<evidence type="ECO:0000313" key="2">
    <source>
        <dbReference type="Proteomes" id="UP000886523"/>
    </source>
</evidence>
<organism evidence="1 2">
    <name type="scientific">Hydnum rufescens UP504</name>
    <dbReference type="NCBI Taxonomy" id="1448309"/>
    <lineage>
        <taxon>Eukaryota</taxon>
        <taxon>Fungi</taxon>
        <taxon>Dikarya</taxon>
        <taxon>Basidiomycota</taxon>
        <taxon>Agaricomycotina</taxon>
        <taxon>Agaricomycetes</taxon>
        <taxon>Cantharellales</taxon>
        <taxon>Hydnaceae</taxon>
        <taxon>Hydnum</taxon>
    </lineage>
</organism>
<proteinExistence type="predicted"/>
<evidence type="ECO:0000313" key="1">
    <source>
        <dbReference type="EMBL" id="KAF9517958.1"/>
    </source>
</evidence>
<dbReference type="Proteomes" id="UP000886523">
    <property type="component" value="Unassembled WGS sequence"/>
</dbReference>
<comment type="caution">
    <text evidence="1">The sequence shown here is derived from an EMBL/GenBank/DDBJ whole genome shotgun (WGS) entry which is preliminary data.</text>
</comment>
<protein>
    <submittedName>
        <fullName evidence="1">Uncharacterized protein</fullName>
    </submittedName>
</protein>
<dbReference type="EMBL" id="MU128928">
    <property type="protein sequence ID" value="KAF9517958.1"/>
    <property type="molecule type" value="Genomic_DNA"/>
</dbReference>
<reference evidence="1" key="1">
    <citation type="journal article" date="2020" name="Nat. Commun.">
        <title>Large-scale genome sequencing of mycorrhizal fungi provides insights into the early evolution of symbiotic traits.</title>
        <authorList>
            <person name="Miyauchi S."/>
            <person name="Kiss E."/>
            <person name="Kuo A."/>
            <person name="Drula E."/>
            <person name="Kohler A."/>
            <person name="Sanchez-Garcia M."/>
            <person name="Morin E."/>
            <person name="Andreopoulos B."/>
            <person name="Barry K.W."/>
            <person name="Bonito G."/>
            <person name="Buee M."/>
            <person name="Carver A."/>
            <person name="Chen C."/>
            <person name="Cichocki N."/>
            <person name="Clum A."/>
            <person name="Culley D."/>
            <person name="Crous P.W."/>
            <person name="Fauchery L."/>
            <person name="Girlanda M."/>
            <person name="Hayes R.D."/>
            <person name="Keri Z."/>
            <person name="LaButti K."/>
            <person name="Lipzen A."/>
            <person name="Lombard V."/>
            <person name="Magnuson J."/>
            <person name="Maillard F."/>
            <person name="Murat C."/>
            <person name="Nolan M."/>
            <person name="Ohm R.A."/>
            <person name="Pangilinan J."/>
            <person name="Pereira M.F."/>
            <person name="Perotto S."/>
            <person name="Peter M."/>
            <person name="Pfister S."/>
            <person name="Riley R."/>
            <person name="Sitrit Y."/>
            <person name="Stielow J.B."/>
            <person name="Szollosi G."/>
            <person name="Zifcakova L."/>
            <person name="Stursova M."/>
            <person name="Spatafora J.W."/>
            <person name="Tedersoo L."/>
            <person name="Vaario L.M."/>
            <person name="Yamada A."/>
            <person name="Yan M."/>
            <person name="Wang P."/>
            <person name="Xu J."/>
            <person name="Bruns T."/>
            <person name="Baldrian P."/>
            <person name="Vilgalys R."/>
            <person name="Dunand C."/>
            <person name="Henrissat B."/>
            <person name="Grigoriev I.V."/>
            <person name="Hibbett D."/>
            <person name="Nagy L.G."/>
            <person name="Martin F.M."/>
        </authorList>
    </citation>
    <scope>NUCLEOTIDE SEQUENCE</scope>
    <source>
        <strain evidence="1">UP504</strain>
    </source>
</reference>
<name>A0A9P6E0L0_9AGAM</name>